<dbReference type="AlphaFoldDB" id="A0A2M9ZT95"/>
<gene>
    <name evidence="1" type="ORF">CH360_01815</name>
    <name evidence="2" type="ORF">CH373_01815</name>
</gene>
<accession>A0A2M9ZT95</accession>
<dbReference type="Proteomes" id="UP000231990">
    <property type="component" value="Unassembled WGS sequence"/>
</dbReference>
<dbReference type="Proteomes" id="UP000231962">
    <property type="component" value="Unassembled WGS sequence"/>
</dbReference>
<evidence type="ECO:0000313" key="3">
    <source>
        <dbReference type="Proteomes" id="UP000231962"/>
    </source>
</evidence>
<dbReference type="EMBL" id="NPDZ01000001">
    <property type="protein sequence ID" value="PJZ75201.1"/>
    <property type="molecule type" value="Genomic_DNA"/>
</dbReference>
<keyword evidence="3" id="KW-1185">Reference proteome</keyword>
<comment type="caution">
    <text evidence="2">The sequence shown here is derived from an EMBL/GenBank/DDBJ whole genome shotgun (WGS) entry which is preliminary data.</text>
</comment>
<sequence>MLLTLCLAYLYQVNLYSAPMHFRTSTRANACFSPAGSSKEWSNFYNSRVSPAEKSLLAEKLSKAEAQSLKESLDCVFHLKLSPQEKEILLRDFDAHYRMVDELYKYYENHFLSDDKNLRLSAGEEKTVRSFLMAKKELLERRRSAERISIENKPLPLDTFENLYLAILIHHWEFFQSVPEFLKEQLKEE</sequence>
<proteinExistence type="predicted"/>
<organism evidence="2 4">
    <name type="scientific">Leptospira perolatii</name>
    <dbReference type="NCBI Taxonomy" id="2023191"/>
    <lineage>
        <taxon>Bacteria</taxon>
        <taxon>Pseudomonadati</taxon>
        <taxon>Spirochaetota</taxon>
        <taxon>Spirochaetia</taxon>
        <taxon>Leptospirales</taxon>
        <taxon>Leptospiraceae</taxon>
        <taxon>Leptospira</taxon>
    </lineage>
</organism>
<protein>
    <submittedName>
        <fullName evidence="2">Uncharacterized protein</fullName>
    </submittedName>
</protein>
<reference evidence="3 4" key="1">
    <citation type="submission" date="2017-07" db="EMBL/GenBank/DDBJ databases">
        <title>Leptospira spp. isolated from tropical soils.</title>
        <authorList>
            <person name="Thibeaux R."/>
            <person name="Iraola G."/>
            <person name="Ferres I."/>
            <person name="Bierque E."/>
            <person name="Girault D."/>
            <person name="Soupe-Gilbert M.-E."/>
            <person name="Picardeau M."/>
            <person name="Goarant C."/>
        </authorList>
    </citation>
    <scope>NUCLEOTIDE SEQUENCE [LARGE SCALE GENOMIC DNA]</scope>
    <source>
        <strain evidence="2 4">FH1-B-B1</strain>
        <strain evidence="1 3">FH1-B-C1</strain>
    </source>
</reference>
<name>A0A2M9ZT95_9LEPT</name>
<dbReference type="EMBL" id="NPDY01000001">
    <property type="protein sequence ID" value="PJZ71585.1"/>
    <property type="molecule type" value="Genomic_DNA"/>
</dbReference>
<evidence type="ECO:0000313" key="1">
    <source>
        <dbReference type="EMBL" id="PJZ71585.1"/>
    </source>
</evidence>
<evidence type="ECO:0000313" key="4">
    <source>
        <dbReference type="Proteomes" id="UP000231990"/>
    </source>
</evidence>
<dbReference type="OrthoDB" id="337539at2"/>
<evidence type="ECO:0000313" key="2">
    <source>
        <dbReference type="EMBL" id="PJZ75201.1"/>
    </source>
</evidence>